<dbReference type="InterPro" id="IPR019557">
    <property type="entry name" value="AminoTfrase-like_pln_mobile"/>
</dbReference>
<feature type="compositionally biased region" description="Low complexity" evidence="1">
    <location>
        <begin position="491"/>
        <end position="504"/>
    </location>
</feature>
<gene>
    <name evidence="3" type="ORF">QJS04_geneDACA016812</name>
</gene>
<evidence type="ECO:0000313" key="3">
    <source>
        <dbReference type="EMBL" id="KAK1257686.1"/>
    </source>
</evidence>
<dbReference type="PANTHER" id="PTHR46033:SF8">
    <property type="entry name" value="PROTEIN MAINTENANCE OF MERISTEMS-LIKE"/>
    <property type="match status" value="1"/>
</dbReference>
<evidence type="ECO:0000259" key="2">
    <source>
        <dbReference type="Pfam" id="PF10536"/>
    </source>
</evidence>
<evidence type="ECO:0000256" key="1">
    <source>
        <dbReference type="SAM" id="MobiDB-lite"/>
    </source>
</evidence>
<protein>
    <recommendedName>
        <fullName evidence="2">Aminotransferase-like plant mobile domain-containing protein</fullName>
    </recommendedName>
</protein>
<dbReference type="PANTHER" id="PTHR46033">
    <property type="entry name" value="PROTEIN MAIN-LIKE 2"/>
    <property type="match status" value="1"/>
</dbReference>
<sequence length="523" mass="59798">MQFTIHMVALRHWVMDPRIEPYVRASGFYYLTQMGYTRSDHRLLQALVERWRPETNTFHLRHGEMTVTLQDVAVLTGLPIDGKPVTGITDCDDWGHVCEDLLGVGPLAEKIKGGRIYLSWLKETFSIVPDIDLDDDILQQYARAYILFVLGSTIFANGTEIRYMHVIFIYLEIWMMLADIPGVQLRWPTCIERCTRVVCLERGRLQDLMDFIRCYRWKVTQRFDENSRVLIYYRAQLDYQLESQVIWQPYVGTYAVLPFACRDHMELWLARVSLICFDIVEMHVPDRVTRQFGVHQDIPSTVEVIDRVNRRVASYPKFEEIYGVVLGENSQTYHTSTTPTPPSRLCRTTFGGVTQNISEVLARGLVLYPNYDEWGRIIAVARDYAEAMMGEREQPSSTSSAATDDDDYSRDVIDDSAFGPGADTEFTIDEFFGDVRLEPELDEQPPQPAPVSDQAPEMPLQTYIRRPRRIWCTSTTANRGLGESFTTPAQSAAPSSTTTDVPSSSAPPAPRKAKKKGFMKFFG</sequence>
<dbReference type="Proteomes" id="UP001179952">
    <property type="component" value="Unassembled WGS sequence"/>
</dbReference>
<accession>A0AAV9A0Y9</accession>
<dbReference type="EMBL" id="JAUJYN010000035">
    <property type="protein sequence ID" value="KAK1257686.1"/>
    <property type="molecule type" value="Genomic_DNA"/>
</dbReference>
<comment type="caution">
    <text evidence="3">The sequence shown here is derived from an EMBL/GenBank/DDBJ whole genome shotgun (WGS) entry which is preliminary data.</text>
</comment>
<reference evidence="3" key="2">
    <citation type="submission" date="2023-06" db="EMBL/GenBank/DDBJ databases">
        <authorList>
            <person name="Ma L."/>
            <person name="Liu K.-W."/>
            <person name="Li Z."/>
            <person name="Hsiao Y.-Y."/>
            <person name="Qi Y."/>
            <person name="Fu T."/>
            <person name="Tang G."/>
            <person name="Zhang D."/>
            <person name="Sun W.-H."/>
            <person name="Liu D.-K."/>
            <person name="Li Y."/>
            <person name="Chen G.-Z."/>
            <person name="Liu X.-D."/>
            <person name="Liao X.-Y."/>
            <person name="Jiang Y.-T."/>
            <person name="Yu X."/>
            <person name="Hao Y."/>
            <person name="Huang J."/>
            <person name="Zhao X.-W."/>
            <person name="Ke S."/>
            <person name="Chen Y.-Y."/>
            <person name="Wu W.-L."/>
            <person name="Hsu J.-L."/>
            <person name="Lin Y.-F."/>
            <person name="Huang M.-D."/>
            <person name="Li C.-Y."/>
            <person name="Huang L."/>
            <person name="Wang Z.-W."/>
            <person name="Zhao X."/>
            <person name="Zhong W.-Y."/>
            <person name="Peng D.-H."/>
            <person name="Ahmad S."/>
            <person name="Lan S."/>
            <person name="Zhang J.-S."/>
            <person name="Tsai W.-C."/>
            <person name="Van De Peer Y."/>
            <person name="Liu Z.-J."/>
        </authorList>
    </citation>
    <scope>NUCLEOTIDE SEQUENCE</scope>
    <source>
        <strain evidence="3">SCP</strain>
        <tissue evidence="3">Leaves</tissue>
    </source>
</reference>
<feature type="compositionally biased region" description="Basic residues" evidence="1">
    <location>
        <begin position="511"/>
        <end position="523"/>
    </location>
</feature>
<feature type="compositionally biased region" description="Polar residues" evidence="1">
    <location>
        <begin position="478"/>
        <end position="490"/>
    </location>
</feature>
<keyword evidence="4" id="KW-1185">Reference proteome</keyword>
<dbReference type="InterPro" id="IPR044824">
    <property type="entry name" value="MAIN-like"/>
</dbReference>
<feature type="domain" description="Aminotransferase-like plant mobile" evidence="2">
    <location>
        <begin position="212"/>
        <end position="311"/>
    </location>
</feature>
<dbReference type="AlphaFoldDB" id="A0AAV9A0Y9"/>
<dbReference type="GO" id="GO:0010073">
    <property type="term" value="P:meristem maintenance"/>
    <property type="evidence" value="ECO:0007669"/>
    <property type="project" value="InterPro"/>
</dbReference>
<organism evidence="3 4">
    <name type="scientific">Acorus gramineus</name>
    <name type="common">Dwarf sweet flag</name>
    <dbReference type="NCBI Taxonomy" id="55184"/>
    <lineage>
        <taxon>Eukaryota</taxon>
        <taxon>Viridiplantae</taxon>
        <taxon>Streptophyta</taxon>
        <taxon>Embryophyta</taxon>
        <taxon>Tracheophyta</taxon>
        <taxon>Spermatophyta</taxon>
        <taxon>Magnoliopsida</taxon>
        <taxon>Liliopsida</taxon>
        <taxon>Acoraceae</taxon>
        <taxon>Acorus</taxon>
    </lineage>
</organism>
<dbReference type="Pfam" id="PF10536">
    <property type="entry name" value="PMD"/>
    <property type="match status" value="2"/>
</dbReference>
<feature type="domain" description="Aminotransferase-like plant mobile" evidence="2">
    <location>
        <begin position="27"/>
        <end position="162"/>
    </location>
</feature>
<evidence type="ECO:0000313" key="4">
    <source>
        <dbReference type="Proteomes" id="UP001179952"/>
    </source>
</evidence>
<feature type="region of interest" description="Disordered" evidence="1">
    <location>
        <begin position="390"/>
        <end position="424"/>
    </location>
</feature>
<feature type="region of interest" description="Disordered" evidence="1">
    <location>
        <begin position="478"/>
        <end position="523"/>
    </location>
</feature>
<name>A0AAV9A0Y9_ACOGR</name>
<proteinExistence type="predicted"/>
<reference evidence="3" key="1">
    <citation type="journal article" date="2023" name="Nat. Commun.">
        <title>Diploid and tetraploid genomes of Acorus and the evolution of monocots.</title>
        <authorList>
            <person name="Ma L."/>
            <person name="Liu K.W."/>
            <person name="Li Z."/>
            <person name="Hsiao Y.Y."/>
            <person name="Qi Y."/>
            <person name="Fu T."/>
            <person name="Tang G.D."/>
            <person name="Zhang D."/>
            <person name="Sun W.H."/>
            <person name="Liu D.K."/>
            <person name="Li Y."/>
            <person name="Chen G.Z."/>
            <person name="Liu X.D."/>
            <person name="Liao X.Y."/>
            <person name="Jiang Y.T."/>
            <person name="Yu X."/>
            <person name="Hao Y."/>
            <person name="Huang J."/>
            <person name="Zhao X.W."/>
            <person name="Ke S."/>
            <person name="Chen Y.Y."/>
            <person name="Wu W.L."/>
            <person name="Hsu J.L."/>
            <person name="Lin Y.F."/>
            <person name="Huang M.D."/>
            <person name="Li C.Y."/>
            <person name="Huang L."/>
            <person name="Wang Z.W."/>
            <person name="Zhao X."/>
            <person name="Zhong W.Y."/>
            <person name="Peng D.H."/>
            <person name="Ahmad S."/>
            <person name="Lan S."/>
            <person name="Zhang J.S."/>
            <person name="Tsai W.C."/>
            <person name="Van de Peer Y."/>
            <person name="Liu Z.J."/>
        </authorList>
    </citation>
    <scope>NUCLEOTIDE SEQUENCE</scope>
    <source>
        <strain evidence="3">SCP</strain>
    </source>
</reference>